<keyword evidence="1" id="KW-0812">Transmembrane</keyword>
<dbReference type="InterPro" id="IPR021919">
    <property type="entry name" value="CCB1"/>
</dbReference>
<sequence>MSTSVIPSTFFLTILMTIGLVFFIRASVKDRTQVIRLASDQSETSLLTQLQQYFDQRAYRVVSLDAAKNEVIFEGTVRPSLFLAGFLILLAATGALCLVLMLSYLFPDQSKLWLSLLLLSPLAGVFYWRGAGRSEQVSLKIESVPDAATKSLITVKAHRDELAELQRLLGLKTAT</sequence>
<dbReference type="EMBL" id="PVWG01000011">
    <property type="protein sequence ID" value="PSB19305.1"/>
    <property type="molecule type" value="Genomic_DNA"/>
</dbReference>
<dbReference type="Pfam" id="PF12046">
    <property type="entry name" value="CCB1"/>
    <property type="match status" value="1"/>
</dbReference>
<comment type="caution">
    <text evidence="2">The sequence shown here is derived from an EMBL/GenBank/DDBJ whole genome shotgun (WGS) entry which is preliminary data.</text>
</comment>
<evidence type="ECO:0000313" key="3">
    <source>
        <dbReference type="Proteomes" id="UP000238634"/>
    </source>
</evidence>
<feature type="transmembrane region" description="Helical" evidence="1">
    <location>
        <begin position="81"/>
        <end position="106"/>
    </location>
</feature>
<protein>
    <submittedName>
        <fullName evidence="2">Cofactor assembly of complex C subunit B</fullName>
    </submittedName>
</protein>
<reference evidence="2 3" key="1">
    <citation type="submission" date="2018-02" db="EMBL/GenBank/DDBJ databases">
        <authorList>
            <person name="Cohen D.B."/>
            <person name="Kent A.D."/>
        </authorList>
    </citation>
    <scope>NUCLEOTIDE SEQUENCE [LARGE SCALE GENOMIC DNA]</scope>
    <source>
        <strain evidence="2 3">ULC007</strain>
    </source>
</reference>
<reference evidence="2 3" key="2">
    <citation type="submission" date="2018-03" db="EMBL/GenBank/DDBJ databases">
        <title>The ancient ancestry and fast evolution of plastids.</title>
        <authorList>
            <person name="Moore K.R."/>
            <person name="Magnabosco C."/>
            <person name="Momper L."/>
            <person name="Gold D.A."/>
            <person name="Bosak T."/>
            <person name="Fournier G.P."/>
        </authorList>
    </citation>
    <scope>NUCLEOTIDE SEQUENCE [LARGE SCALE GENOMIC DNA]</scope>
    <source>
        <strain evidence="2 3">ULC007</strain>
    </source>
</reference>
<keyword evidence="3" id="KW-1185">Reference proteome</keyword>
<dbReference type="Proteomes" id="UP000238634">
    <property type="component" value="Unassembled WGS sequence"/>
</dbReference>
<keyword evidence="1" id="KW-0472">Membrane</keyword>
<keyword evidence="1" id="KW-1133">Transmembrane helix</keyword>
<evidence type="ECO:0000256" key="1">
    <source>
        <dbReference type="SAM" id="Phobius"/>
    </source>
</evidence>
<gene>
    <name evidence="2" type="ORF">C7B65_12105</name>
</gene>
<organism evidence="2 3">
    <name type="scientific">Phormidesmis priestleyi ULC007</name>
    <dbReference type="NCBI Taxonomy" id="1920490"/>
    <lineage>
        <taxon>Bacteria</taxon>
        <taxon>Bacillati</taxon>
        <taxon>Cyanobacteriota</taxon>
        <taxon>Cyanophyceae</taxon>
        <taxon>Leptolyngbyales</taxon>
        <taxon>Leptolyngbyaceae</taxon>
        <taxon>Phormidesmis</taxon>
    </lineage>
</organism>
<dbReference type="AlphaFoldDB" id="A0A2T1DFR0"/>
<feature type="transmembrane region" description="Helical" evidence="1">
    <location>
        <begin position="112"/>
        <end position="130"/>
    </location>
</feature>
<accession>A0A2T1DFR0</accession>
<evidence type="ECO:0000313" key="2">
    <source>
        <dbReference type="EMBL" id="PSB19305.1"/>
    </source>
</evidence>
<dbReference type="PANTHER" id="PTHR35302:SF1">
    <property type="entry name" value="PROTEIN COFACTOR ASSEMBLY OF COMPLEX C SUBUNIT B CCB1, CHLOROPLASTIC"/>
    <property type="match status" value="1"/>
</dbReference>
<dbReference type="STRING" id="1920490.GCA_001895925_04524"/>
<proteinExistence type="predicted"/>
<feature type="transmembrane region" description="Helical" evidence="1">
    <location>
        <begin position="6"/>
        <end position="26"/>
    </location>
</feature>
<dbReference type="RefSeq" id="WP_073071388.1">
    <property type="nucleotide sequence ID" value="NZ_MPPI01000011.1"/>
</dbReference>
<name>A0A2T1DFR0_9CYAN</name>
<dbReference type="OrthoDB" id="513241at2"/>
<dbReference type="PANTHER" id="PTHR35302">
    <property type="match status" value="1"/>
</dbReference>